<feature type="compositionally biased region" description="Low complexity" evidence="9">
    <location>
        <begin position="368"/>
        <end position="388"/>
    </location>
</feature>
<dbReference type="Proteomes" id="UP000215127">
    <property type="component" value="Chromosome 10"/>
</dbReference>
<evidence type="ECO:0000256" key="2">
    <source>
        <dbReference type="ARBA" id="ARBA00007526"/>
    </source>
</evidence>
<comment type="subunit">
    <text evidence="8">Component of the Mediator complex.</text>
</comment>
<evidence type="ECO:0000256" key="4">
    <source>
        <dbReference type="ARBA" id="ARBA00023015"/>
    </source>
</evidence>
<proteinExistence type="inferred from homology"/>
<dbReference type="AlphaFoldDB" id="A0A1X7S5A0"/>
<dbReference type="Gene3D" id="3.10.450.580">
    <property type="entry name" value="Mediator complex, subunit Med6"/>
    <property type="match status" value="1"/>
</dbReference>
<evidence type="ECO:0000256" key="9">
    <source>
        <dbReference type="SAM" id="MobiDB-lite"/>
    </source>
</evidence>
<evidence type="ECO:0000256" key="1">
    <source>
        <dbReference type="ARBA" id="ARBA00004123"/>
    </source>
</evidence>
<feature type="compositionally biased region" description="Basic and acidic residues" evidence="9">
    <location>
        <begin position="342"/>
        <end position="357"/>
    </location>
</feature>
<evidence type="ECO:0000256" key="8">
    <source>
        <dbReference type="RuleBase" id="RU364143"/>
    </source>
</evidence>
<evidence type="ECO:0000313" key="11">
    <source>
        <dbReference type="Proteomes" id="UP000215127"/>
    </source>
</evidence>
<dbReference type="Pfam" id="PF04934">
    <property type="entry name" value="Med6"/>
    <property type="match status" value="1"/>
</dbReference>
<protein>
    <recommendedName>
        <fullName evidence="3 8">Mediator of RNA polymerase II transcription subunit 6</fullName>
    </recommendedName>
    <alternativeName>
        <fullName evidence="7 8">Mediator complex subunit 6</fullName>
    </alternativeName>
</protein>
<evidence type="ECO:0000256" key="7">
    <source>
        <dbReference type="ARBA" id="ARBA00031259"/>
    </source>
</evidence>
<keyword evidence="6 8" id="KW-0539">Nucleus</keyword>
<keyword evidence="11" id="KW-1185">Reference proteome</keyword>
<dbReference type="GO" id="GO:0003712">
    <property type="term" value="F:transcription coregulator activity"/>
    <property type="evidence" value="ECO:0007669"/>
    <property type="project" value="InterPro"/>
</dbReference>
<dbReference type="InterPro" id="IPR038566">
    <property type="entry name" value="Mediator_Med6_sf"/>
</dbReference>
<keyword evidence="4 8" id="KW-0805">Transcription regulation</keyword>
<dbReference type="GO" id="GO:0006357">
    <property type="term" value="P:regulation of transcription by RNA polymerase II"/>
    <property type="evidence" value="ECO:0007669"/>
    <property type="project" value="InterPro"/>
</dbReference>
<evidence type="ECO:0000313" key="10">
    <source>
        <dbReference type="EMBL" id="SMQ54809.1"/>
    </source>
</evidence>
<evidence type="ECO:0000256" key="6">
    <source>
        <dbReference type="ARBA" id="ARBA00023242"/>
    </source>
</evidence>
<dbReference type="GO" id="GO:0016592">
    <property type="term" value="C:mediator complex"/>
    <property type="evidence" value="ECO:0007669"/>
    <property type="project" value="InterPro"/>
</dbReference>
<organism evidence="10 11">
    <name type="scientific">Zymoseptoria tritici (strain ST99CH_3D7)</name>
    <dbReference type="NCBI Taxonomy" id="1276538"/>
    <lineage>
        <taxon>Eukaryota</taxon>
        <taxon>Fungi</taxon>
        <taxon>Dikarya</taxon>
        <taxon>Ascomycota</taxon>
        <taxon>Pezizomycotina</taxon>
        <taxon>Dothideomycetes</taxon>
        <taxon>Dothideomycetidae</taxon>
        <taxon>Mycosphaerellales</taxon>
        <taxon>Mycosphaerellaceae</taxon>
        <taxon>Zymoseptoria</taxon>
    </lineage>
</organism>
<reference evidence="10 11" key="1">
    <citation type="submission" date="2016-06" db="EMBL/GenBank/DDBJ databases">
        <authorList>
            <person name="Kjaerup R.B."/>
            <person name="Dalgaard T.S."/>
            <person name="Juul-Madsen H.R."/>
        </authorList>
    </citation>
    <scope>NUCLEOTIDE SEQUENCE [LARGE SCALE GENOMIC DNA]</scope>
</reference>
<evidence type="ECO:0000256" key="3">
    <source>
        <dbReference type="ARBA" id="ARBA00020634"/>
    </source>
</evidence>
<keyword evidence="8" id="KW-0010">Activator</keyword>
<comment type="function">
    <text evidence="8">Component of the Mediator complex, a coactivator involved in the regulated transcription of nearly all RNA polymerase II-dependent genes. Mediator functions as a bridge to convey information from gene-specific regulatory proteins to the basal RNA polymerase II transcription machinery. Mediator is recruited to promoters by direct interactions with regulatory proteins and serves as a scaffold for the assembly of a functional preinitiation complex with RNA polymerase II and the general transcription factors.</text>
</comment>
<sequence length="388" mass="42216">MDTEPLDEKVSRREDVIAWWLQMPPPDGPGEYMDDNFIHRYMAESLFFDHSTNNGFFIAQAQTDRYMWETSLKRKEFEALLRNKAGTEYMIVGEPQPVADKTLAAQGVKTGIYVVRKQERQSVKDKSQRSYAPGVSHEGNWELTTLATYFIVGEQIYQAPSVFDVVGNRLLSAASSLNKAVEIANDLPRYTPATGYHYLPQTVKRAANTAGSVAGSPVGSREGSVVPGVDSQSVRSGSILADTSLPAAAPTTSFQETRLLRDSLRLAFQHGDEYTDENPLSGEPGSLKFATSNAAVKKRRADEEAAVAKARAEKESATTSRAVSPKVEKVPSPPAVFTEAKTTVKSEKSGKHKNGDKIKRRKSRVNGTATSPTTPASATSANAPNSAI</sequence>
<gene>
    <name evidence="8" type="primary">MED6</name>
    <name evidence="10" type="ORF">ZT3D7_G9964</name>
</gene>
<name>A0A1X7S5A0_ZYMT9</name>
<evidence type="ECO:0000256" key="5">
    <source>
        <dbReference type="ARBA" id="ARBA00023163"/>
    </source>
</evidence>
<keyword evidence="5 8" id="KW-0804">Transcription</keyword>
<comment type="subcellular location">
    <subcellularLocation>
        <location evidence="1 8">Nucleus</location>
    </subcellularLocation>
</comment>
<dbReference type="STRING" id="1276538.A0A1X7S5A0"/>
<comment type="similarity">
    <text evidence="2 8">Belongs to the Mediator complex subunit 6 family.</text>
</comment>
<dbReference type="InterPro" id="IPR007018">
    <property type="entry name" value="Mediator_Med6"/>
</dbReference>
<feature type="region of interest" description="Disordered" evidence="9">
    <location>
        <begin position="306"/>
        <end position="388"/>
    </location>
</feature>
<dbReference type="EMBL" id="LT853701">
    <property type="protein sequence ID" value="SMQ54809.1"/>
    <property type="molecule type" value="Genomic_DNA"/>
</dbReference>
<accession>A0A1X7S5A0</accession>
<dbReference type="PANTHER" id="PTHR13104">
    <property type="entry name" value="MED-6-RELATED"/>
    <property type="match status" value="1"/>
</dbReference>